<evidence type="ECO:0000313" key="1">
    <source>
        <dbReference type="EMBL" id="KAH7917324.1"/>
    </source>
</evidence>
<sequence length="246" mass="27552">MSAEDCENMEAMISDGAMSFLDVPYTVPPGDEGVDISHEGGEHEIFKGLAQQIADLTGFRHVDHRTQNEYWGLQVDWLAAACLDYRARDSGDGMPTTSTYDDTSLEGTECPALAQTLIHHGYLGCVPLFPTVAISIRTLAAYRQAHRTCPRFSIQAQCKVLCHMHTFSAAYDIYLEIVYDKPKLDIAYLTTMDGNNSLKRWSSYIYGNTPRTDSRRQHSDYWLDRFKDEVPPRQGADGGPGWASRG</sequence>
<dbReference type="Proteomes" id="UP000790709">
    <property type="component" value="Unassembled WGS sequence"/>
</dbReference>
<proteinExistence type="predicted"/>
<keyword evidence="2" id="KW-1185">Reference proteome</keyword>
<organism evidence="1 2">
    <name type="scientific">Leucogyrophana mollusca</name>
    <dbReference type="NCBI Taxonomy" id="85980"/>
    <lineage>
        <taxon>Eukaryota</taxon>
        <taxon>Fungi</taxon>
        <taxon>Dikarya</taxon>
        <taxon>Basidiomycota</taxon>
        <taxon>Agaricomycotina</taxon>
        <taxon>Agaricomycetes</taxon>
        <taxon>Agaricomycetidae</taxon>
        <taxon>Boletales</taxon>
        <taxon>Boletales incertae sedis</taxon>
        <taxon>Leucogyrophana</taxon>
    </lineage>
</organism>
<name>A0ACB8AVR0_9AGAM</name>
<reference evidence="1" key="1">
    <citation type="journal article" date="2021" name="New Phytol.">
        <title>Evolutionary innovations through gain and loss of genes in the ectomycorrhizal Boletales.</title>
        <authorList>
            <person name="Wu G."/>
            <person name="Miyauchi S."/>
            <person name="Morin E."/>
            <person name="Kuo A."/>
            <person name="Drula E."/>
            <person name="Varga T."/>
            <person name="Kohler A."/>
            <person name="Feng B."/>
            <person name="Cao Y."/>
            <person name="Lipzen A."/>
            <person name="Daum C."/>
            <person name="Hundley H."/>
            <person name="Pangilinan J."/>
            <person name="Johnson J."/>
            <person name="Barry K."/>
            <person name="LaButti K."/>
            <person name="Ng V."/>
            <person name="Ahrendt S."/>
            <person name="Min B."/>
            <person name="Choi I.G."/>
            <person name="Park H."/>
            <person name="Plett J.M."/>
            <person name="Magnuson J."/>
            <person name="Spatafora J.W."/>
            <person name="Nagy L.G."/>
            <person name="Henrissat B."/>
            <person name="Grigoriev I.V."/>
            <person name="Yang Z.L."/>
            <person name="Xu J."/>
            <person name="Martin F.M."/>
        </authorList>
    </citation>
    <scope>NUCLEOTIDE SEQUENCE</scope>
    <source>
        <strain evidence="1">KUC20120723A-06</strain>
    </source>
</reference>
<protein>
    <submittedName>
        <fullName evidence="1">Uncharacterized protein</fullName>
    </submittedName>
</protein>
<gene>
    <name evidence="1" type="ORF">BV22DRAFT_1108590</name>
</gene>
<evidence type="ECO:0000313" key="2">
    <source>
        <dbReference type="Proteomes" id="UP000790709"/>
    </source>
</evidence>
<accession>A0ACB8AVR0</accession>
<comment type="caution">
    <text evidence="1">The sequence shown here is derived from an EMBL/GenBank/DDBJ whole genome shotgun (WGS) entry which is preliminary data.</text>
</comment>
<dbReference type="EMBL" id="MU267121">
    <property type="protein sequence ID" value="KAH7917324.1"/>
    <property type="molecule type" value="Genomic_DNA"/>
</dbReference>